<protein>
    <recommendedName>
        <fullName evidence="2">CBS domain-containing protein</fullName>
    </recommendedName>
</protein>
<evidence type="ECO:0000313" key="3">
    <source>
        <dbReference type="EMBL" id="CAD9200919.1"/>
    </source>
</evidence>
<dbReference type="InterPro" id="IPR046342">
    <property type="entry name" value="CBS_dom_sf"/>
</dbReference>
<sequence>MSGKGCGCVLVADENKKLLGTFTDGDLRRTLQARGSVILETKVGDVMTRTPLTVDSAEKAVEAMQMMEKKDRKVTFLPVIDTEGGLQGLITLHGLVSAGL</sequence>
<dbReference type="EMBL" id="HBGG01006473">
    <property type="protein sequence ID" value="CAD9200919.1"/>
    <property type="molecule type" value="Transcribed_RNA"/>
</dbReference>
<dbReference type="SUPFAM" id="SSF54631">
    <property type="entry name" value="CBS-domain pair"/>
    <property type="match status" value="1"/>
</dbReference>
<dbReference type="InterPro" id="IPR000644">
    <property type="entry name" value="CBS_dom"/>
</dbReference>
<name>A0A7S1SJM5_9CHLO</name>
<dbReference type="Pfam" id="PF00571">
    <property type="entry name" value="CBS"/>
    <property type="match status" value="2"/>
</dbReference>
<evidence type="ECO:0000256" key="1">
    <source>
        <dbReference type="PROSITE-ProRule" id="PRU00703"/>
    </source>
</evidence>
<dbReference type="AlphaFoldDB" id="A0A7S1SJM5"/>
<feature type="domain" description="CBS" evidence="2">
    <location>
        <begin position="47"/>
        <end position="100"/>
    </location>
</feature>
<proteinExistence type="predicted"/>
<reference evidence="3" key="1">
    <citation type="submission" date="2021-01" db="EMBL/GenBank/DDBJ databases">
        <authorList>
            <person name="Corre E."/>
            <person name="Pelletier E."/>
            <person name="Niang G."/>
            <person name="Scheremetjew M."/>
            <person name="Finn R."/>
            <person name="Kale V."/>
            <person name="Holt S."/>
            <person name="Cochrane G."/>
            <person name="Meng A."/>
            <person name="Brown T."/>
            <person name="Cohen L."/>
        </authorList>
    </citation>
    <scope>NUCLEOTIDE SEQUENCE</scope>
    <source>
        <strain evidence="3">PLY429</strain>
    </source>
</reference>
<accession>A0A7S1SJM5</accession>
<dbReference type="PROSITE" id="PS51371">
    <property type="entry name" value="CBS"/>
    <property type="match status" value="1"/>
</dbReference>
<dbReference type="PANTHER" id="PTHR47476:SF2">
    <property type="entry name" value="ARABINOSE 5-PHOSPHATE ISOMERASE-RELATED"/>
    <property type="match status" value="1"/>
</dbReference>
<dbReference type="CDD" id="cd04604">
    <property type="entry name" value="CBS_pair_SIS_assoc"/>
    <property type="match status" value="1"/>
</dbReference>
<organism evidence="3">
    <name type="scientific">Tetraselmis chuii</name>
    <dbReference type="NCBI Taxonomy" id="63592"/>
    <lineage>
        <taxon>Eukaryota</taxon>
        <taxon>Viridiplantae</taxon>
        <taxon>Chlorophyta</taxon>
        <taxon>core chlorophytes</taxon>
        <taxon>Chlorodendrophyceae</taxon>
        <taxon>Chlorodendrales</taxon>
        <taxon>Chlorodendraceae</taxon>
        <taxon>Tetraselmis</taxon>
    </lineage>
</organism>
<keyword evidence="1" id="KW-0129">CBS domain</keyword>
<dbReference type="PANTHER" id="PTHR47476">
    <property type="match status" value="1"/>
</dbReference>
<dbReference type="Gene3D" id="3.10.580.10">
    <property type="entry name" value="CBS-domain"/>
    <property type="match status" value="1"/>
</dbReference>
<gene>
    <name evidence="3" type="ORF">TCHU04912_LOCUS3152</name>
</gene>
<evidence type="ECO:0000259" key="2">
    <source>
        <dbReference type="PROSITE" id="PS51371"/>
    </source>
</evidence>